<reference evidence="2" key="1">
    <citation type="submission" date="2022-10" db="EMBL/GenBank/DDBJ databases">
        <title>Determination and structural analysis of whole genome sequence of Sarocladium strictum F4-1.</title>
        <authorList>
            <person name="Hu L."/>
            <person name="Jiang Y."/>
        </authorList>
    </citation>
    <scope>NUCLEOTIDE SEQUENCE</scope>
    <source>
        <strain evidence="2">F4-1</strain>
    </source>
</reference>
<organism evidence="2 3">
    <name type="scientific">Sarocladium strictum</name>
    <name type="common">Black bundle disease fungus</name>
    <name type="synonym">Acremonium strictum</name>
    <dbReference type="NCBI Taxonomy" id="5046"/>
    <lineage>
        <taxon>Eukaryota</taxon>
        <taxon>Fungi</taxon>
        <taxon>Dikarya</taxon>
        <taxon>Ascomycota</taxon>
        <taxon>Pezizomycotina</taxon>
        <taxon>Sordariomycetes</taxon>
        <taxon>Hypocreomycetidae</taxon>
        <taxon>Hypocreales</taxon>
        <taxon>Sarocladiaceae</taxon>
        <taxon>Sarocladium</taxon>
    </lineage>
</organism>
<dbReference type="AlphaFoldDB" id="A0AA39GMM9"/>
<evidence type="ECO:0000313" key="2">
    <source>
        <dbReference type="EMBL" id="KAK0388782.1"/>
    </source>
</evidence>
<feature type="domain" description="DUF8212" evidence="1">
    <location>
        <begin position="143"/>
        <end position="167"/>
    </location>
</feature>
<gene>
    <name evidence="2" type="ORF">NLU13_5025</name>
</gene>
<dbReference type="PANTHER" id="PTHR10622">
    <property type="entry name" value="HET DOMAIN-CONTAINING PROTEIN"/>
    <property type="match status" value="1"/>
</dbReference>
<dbReference type="InterPro" id="IPR058525">
    <property type="entry name" value="DUF8212"/>
</dbReference>
<dbReference type="PANTHER" id="PTHR10622:SF10">
    <property type="entry name" value="HET DOMAIN-CONTAINING PROTEIN"/>
    <property type="match status" value="1"/>
</dbReference>
<evidence type="ECO:0000313" key="3">
    <source>
        <dbReference type="Proteomes" id="UP001175261"/>
    </source>
</evidence>
<name>A0AA39GMM9_SARSR</name>
<accession>A0AA39GMM9</accession>
<dbReference type="EMBL" id="JAPDFR010000003">
    <property type="protein sequence ID" value="KAK0388782.1"/>
    <property type="molecule type" value="Genomic_DNA"/>
</dbReference>
<dbReference type="Proteomes" id="UP001175261">
    <property type="component" value="Unassembled WGS sequence"/>
</dbReference>
<protein>
    <recommendedName>
        <fullName evidence="1">DUF8212 domain-containing protein</fullName>
    </recommendedName>
</protein>
<proteinExistence type="predicted"/>
<keyword evidence="3" id="KW-1185">Reference proteome</keyword>
<comment type="caution">
    <text evidence="2">The sequence shown here is derived from an EMBL/GenBank/DDBJ whole genome shotgun (WGS) entry which is preliminary data.</text>
</comment>
<dbReference type="Pfam" id="PF26640">
    <property type="entry name" value="DUF8212"/>
    <property type="match status" value="1"/>
</dbReference>
<evidence type="ECO:0000259" key="1">
    <source>
        <dbReference type="Pfam" id="PF26640"/>
    </source>
</evidence>
<sequence length="536" mass="60369">MAFIGPSKAINSMYRWYQRAVACIVYISDVPHLIMRSDEVRRSRWFTRGWTLQEMLAPAYVVFYNSSWQRLGSRGPSSRLISAITGIHEKFLDDPGEIARASISEKMSWASRRKTTRSEDVAYCLMGLFDINMPLLYGEGGEKAFIRLQEEILKDSTDESIFAWDATDELDGAGMLATHPARFHNGAMIVPLQNRKNPEAVKNGGIFFKAPCSKSDTPGIWWIHLDCALEGGDLSPQVMIQVSQKGGCMRTSRPYFTGPAPEETETLFLVKRRAPVSSSPELHKCEFHWASDLFILLEAWPGTCWSKAESPQADGVLDRDVDLNPRETSLQYSLDIRAAQRLMEDVCVDGDQKVTLAAVALCPRNSPQEVFVLGMIVDSTSGVAKFNMTNVRGQSFPTRPEDFKYSHHWACISALIESWADGRTVFEGSSQASIKTATWHIVAAASPLLMERRIGVGCTLWADRDLYTANMDPPSARPSRRLSPKYPVVPSEYARSFPQTGYWEPYYKEPEARLPVRKDRSDRYKALFDLKRGSDD</sequence>